<evidence type="ECO:0000313" key="8">
    <source>
        <dbReference type="Proteomes" id="UP000176997"/>
    </source>
</evidence>
<evidence type="ECO:0000256" key="2">
    <source>
        <dbReference type="ARBA" id="ARBA00022679"/>
    </source>
</evidence>
<feature type="transmembrane region" description="Helical" evidence="6">
    <location>
        <begin position="279"/>
        <end position="299"/>
    </location>
</feature>
<organism evidence="7 8">
    <name type="scientific">Candidatus Yonathbacteria bacterium RIFCSPHIGHO2_01_FULL_51_10</name>
    <dbReference type="NCBI Taxonomy" id="1802723"/>
    <lineage>
        <taxon>Bacteria</taxon>
        <taxon>Candidatus Yonathiibacteriota</taxon>
    </lineage>
</organism>
<keyword evidence="2" id="KW-0808">Transferase</keyword>
<evidence type="ECO:0000256" key="6">
    <source>
        <dbReference type="SAM" id="Phobius"/>
    </source>
</evidence>
<evidence type="ECO:0000256" key="1">
    <source>
        <dbReference type="ARBA" id="ARBA00004141"/>
    </source>
</evidence>
<proteinExistence type="predicted"/>
<evidence type="ECO:0000313" key="7">
    <source>
        <dbReference type="EMBL" id="OHA81538.1"/>
    </source>
</evidence>
<feature type="transmembrane region" description="Helical" evidence="6">
    <location>
        <begin position="253"/>
        <end position="273"/>
    </location>
</feature>
<dbReference type="InterPro" id="IPR000715">
    <property type="entry name" value="Glycosyl_transferase_4"/>
</dbReference>
<dbReference type="GO" id="GO:0016780">
    <property type="term" value="F:phosphotransferase activity, for other substituted phosphate groups"/>
    <property type="evidence" value="ECO:0007669"/>
    <property type="project" value="InterPro"/>
</dbReference>
<dbReference type="GO" id="GO:0071555">
    <property type="term" value="P:cell wall organization"/>
    <property type="evidence" value="ECO:0007669"/>
    <property type="project" value="TreeGrafter"/>
</dbReference>
<comment type="subcellular location">
    <subcellularLocation>
        <location evidence="1">Membrane</location>
        <topology evidence="1">Multi-pass membrane protein</topology>
    </subcellularLocation>
</comment>
<feature type="transmembrane region" description="Helical" evidence="6">
    <location>
        <begin position="229"/>
        <end position="246"/>
    </location>
</feature>
<dbReference type="EMBL" id="MHUS01000010">
    <property type="protein sequence ID" value="OHA81538.1"/>
    <property type="molecule type" value="Genomic_DNA"/>
</dbReference>
<dbReference type="Proteomes" id="UP000176997">
    <property type="component" value="Unassembled WGS sequence"/>
</dbReference>
<dbReference type="GO" id="GO:0044038">
    <property type="term" value="P:cell wall macromolecule biosynthetic process"/>
    <property type="evidence" value="ECO:0007669"/>
    <property type="project" value="TreeGrafter"/>
</dbReference>
<name>A0A1G2S9Z6_9BACT</name>
<evidence type="ECO:0000256" key="4">
    <source>
        <dbReference type="ARBA" id="ARBA00022989"/>
    </source>
</evidence>
<feature type="transmembrane region" description="Helical" evidence="6">
    <location>
        <begin position="12"/>
        <end position="31"/>
    </location>
</feature>
<gene>
    <name evidence="7" type="ORF">A2675_03665</name>
</gene>
<evidence type="ECO:0000256" key="3">
    <source>
        <dbReference type="ARBA" id="ARBA00022692"/>
    </source>
</evidence>
<keyword evidence="5 6" id="KW-0472">Membrane</keyword>
<dbReference type="PANTHER" id="PTHR22926">
    <property type="entry name" value="PHOSPHO-N-ACETYLMURAMOYL-PENTAPEPTIDE-TRANSFERASE"/>
    <property type="match status" value="1"/>
</dbReference>
<reference evidence="7 8" key="1">
    <citation type="journal article" date="2016" name="Nat. Commun.">
        <title>Thousands of microbial genomes shed light on interconnected biogeochemical processes in an aquifer system.</title>
        <authorList>
            <person name="Anantharaman K."/>
            <person name="Brown C.T."/>
            <person name="Hug L.A."/>
            <person name="Sharon I."/>
            <person name="Castelle C.J."/>
            <person name="Probst A.J."/>
            <person name="Thomas B.C."/>
            <person name="Singh A."/>
            <person name="Wilkins M.J."/>
            <person name="Karaoz U."/>
            <person name="Brodie E.L."/>
            <person name="Williams K.H."/>
            <person name="Hubbard S.S."/>
            <person name="Banfield J.F."/>
        </authorList>
    </citation>
    <scope>NUCLEOTIDE SEQUENCE [LARGE SCALE GENOMIC DNA]</scope>
</reference>
<feature type="transmembrane region" description="Helical" evidence="6">
    <location>
        <begin position="205"/>
        <end position="223"/>
    </location>
</feature>
<dbReference type="GO" id="GO:0005886">
    <property type="term" value="C:plasma membrane"/>
    <property type="evidence" value="ECO:0007669"/>
    <property type="project" value="TreeGrafter"/>
</dbReference>
<sequence length="351" mass="38123">MIIDVVKVFAPAAIAFFIGIAITPILTHYLYKHKAWKKQSVQKALDGGAAPISASLHKDEVKKTPRMGGIIIWASALLTIAIIWMISHLFPSVVTQKLDFLSRSQTWLPLFVLITASLIGLADDLLQVAGKGGYVAGGLALKKRIALVLLIGFIGAWWFMFKLDVTSIAIPFAGEVDLGWAFIPFFMLVMLALFSGGVIDGIDGLSGGVMAAIFSAYAGIAFFENYIDLAAFCAVIVGGTLAFLWFNIPPARFYMSETGILGLTTSLTVVAFLTHEVAVLPIIALPLFVSSGSVIIQTLSKRFRNGKKIFLVAPIHHHFEALGWPSYKVTMRFWIISVIFAIIGMIIALMG</sequence>
<feature type="transmembrane region" description="Helical" evidence="6">
    <location>
        <begin position="107"/>
        <end position="126"/>
    </location>
</feature>
<comment type="caution">
    <text evidence="7">The sequence shown here is derived from an EMBL/GenBank/DDBJ whole genome shotgun (WGS) entry which is preliminary data.</text>
</comment>
<feature type="transmembrane region" description="Helical" evidence="6">
    <location>
        <begin position="67"/>
        <end position="87"/>
    </location>
</feature>
<protein>
    <recommendedName>
        <fullName evidence="9">Phospho-N-acetylmuramoyl-pentapeptide-transferase</fullName>
    </recommendedName>
</protein>
<feature type="transmembrane region" description="Helical" evidence="6">
    <location>
        <begin position="178"/>
        <end position="198"/>
    </location>
</feature>
<dbReference type="STRING" id="1802723.A2675_03665"/>
<dbReference type="AlphaFoldDB" id="A0A1G2S9Z6"/>
<keyword evidence="4 6" id="KW-1133">Transmembrane helix</keyword>
<feature type="transmembrane region" description="Helical" evidence="6">
    <location>
        <begin position="333"/>
        <end position="350"/>
    </location>
</feature>
<evidence type="ECO:0008006" key="9">
    <source>
        <dbReference type="Google" id="ProtNLM"/>
    </source>
</evidence>
<keyword evidence="3 6" id="KW-0812">Transmembrane</keyword>
<dbReference type="Pfam" id="PF00953">
    <property type="entry name" value="Glycos_transf_4"/>
    <property type="match status" value="1"/>
</dbReference>
<accession>A0A1G2S9Z6</accession>
<dbReference type="PANTHER" id="PTHR22926:SF5">
    <property type="entry name" value="PHOSPHO-N-ACETYLMURAMOYL-PENTAPEPTIDE-TRANSFERASE HOMOLOG"/>
    <property type="match status" value="1"/>
</dbReference>
<feature type="transmembrane region" description="Helical" evidence="6">
    <location>
        <begin position="147"/>
        <end position="172"/>
    </location>
</feature>
<evidence type="ECO:0000256" key="5">
    <source>
        <dbReference type="ARBA" id="ARBA00023136"/>
    </source>
</evidence>